<evidence type="ECO:0000313" key="9">
    <source>
        <dbReference type="EMBL" id="QUJ76941.1"/>
    </source>
</evidence>
<dbReference type="RefSeq" id="WP_212705138.1">
    <property type="nucleotide sequence ID" value="NZ_CP073581.1"/>
</dbReference>
<evidence type="ECO:0000256" key="4">
    <source>
        <dbReference type="ARBA" id="ARBA00022777"/>
    </source>
</evidence>
<reference evidence="9" key="1">
    <citation type="submission" date="2021-04" db="EMBL/GenBank/DDBJ databases">
        <title>Complete genome sequence for Sulfitobacter sp. strain JK7-1.</title>
        <authorList>
            <person name="Park S.-J."/>
        </authorList>
    </citation>
    <scope>NUCLEOTIDE SEQUENCE</scope>
    <source>
        <strain evidence="9">JK7-1</strain>
    </source>
</reference>
<evidence type="ECO:0000256" key="1">
    <source>
        <dbReference type="ARBA" id="ARBA00000085"/>
    </source>
</evidence>
<dbReference type="SUPFAM" id="SSF55874">
    <property type="entry name" value="ATPase domain of HSP90 chaperone/DNA topoisomerase II/histidine kinase"/>
    <property type="match status" value="1"/>
</dbReference>
<keyword evidence="10" id="KW-1185">Reference proteome</keyword>
<dbReference type="InterPro" id="IPR036890">
    <property type="entry name" value="HATPase_C_sf"/>
</dbReference>
<feature type="transmembrane region" description="Helical" evidence="6">
    <location>
        <begin position="173"/>
        <end position="194"/>
    </location>
</feature>
<feature type="transmembrane region" description="Helical" evidence="6">
    <location>
        <begin position="206"/>
        <end position="225"/>
    </location>
</feature>
<feature type="transmembrane region" description="Helical" evidence="6">
    <location>
        <begin position="264"/>
        <end position="283"/>
    </location>
</feature>
<proteinExistence type="predicted"/>
<gene>
    <name evidence="9" type="ORF">KDD17_02485</name>
</gene>
<feature type="signal peptide" evidence="7">
    <location>
        <begin position="1"/>
        <end position="21"/>
    </location>
</feature>
<dbReference type="PANTHER" id="PTHR24421:SF10">
    <property type="entry name" value="NITRATE_NITRITE SENSOR PROTEIN NARQ"/>
    <property type="match status" value="1"/>
</dbReference>
<feature type="transmembrane region" description="Helical" evidence="6">
    <location>
        <begin position="231"/>
        <end position="252"/>
    </location>
</feature>
<keyword evidence="5" id="KW-0902">Two-component regulatory system</keyword>
<dbReference type="AlphaFoldDB" id="A0A975PN00"/>
<keyword evidence="4" id="KW-0418">Kinase</keyword>
<dbReference type="Gene3D" id="3.30.565.10">
    <property type="entry name" value="Histidine kinase-like ATPase, C-terminal domain"/>
    <property type="match status" value="1"/>
</dbReference>
<evidence type="ECO:0000313" key="10">
    <source>
        <dbReference type="Proteomes" id="UP000683291"/>
    </source>
</evidence>
<dbReference type="EC" id="2.7.13.3" evidence="2"/>
<comment type="catalytic activity">
    <reaction evidence="1">
        <text>ATP + protein L-histidine = ADP + protein N-phospho-L-histidine.</text>
        <dbReference type="EC" id="2.7.13.3"/>
    </reaction>
</comment>
<name>A0A975PN00_9RHOB</name>
<dbReference type="GO" id="GO:0004673">
    <property type="term" value="F:protein histidine kinase activity"/>
    <property type="evidence" value="ECO:0007669"/>
    <property type="project" value="UniProtKB-EC"/>
</dbReference>
<feature type="chain" id="PRO_5037846083" description="histidine kinase" evidence="7">
    <location>
        <begin position="22"/>
        <end position="694"/>
    </location>
</feature>
<feature type="transmembrane region" description="Helical" evidence="6">
    <location>
        <begin position="357"/>
        <end position="374"/>
    </location>
</feature>
<dbReference type="GO" id="GO:0000160">
    <property type="term" value="P:phosphorelay signal transduction system"/>
    <property type="evidence" value="ECO:0007669"/>
    <property type="project" value="UniProtKB-KW"/>
</dbReference>
<dbReference type="SMART" id="SM00387">
    <property type="entry name" value="HATPase_c"/>
    <property type="match status" value="1"/>
</dbReference>
<sequence length="694" mass="76901">MTPAATLFCFAALGALLSALSLVVALQQPQLDLPRGAIPLQINDLSYEDSDRYEEPDQLGSYAAIQRFNARQGAFRAQLEQDEVTLRYALPDGTERTETLTPRPRTLADLPFLFWFQNWVSMFSILIGGWVLGLRPQDWGARFFAGTTLFLPLAALSAAVYSTRQIGLNETLFYTLSSLNATGSIGFGICLVAMFSQYPRSLYRPIWNLIPLVVFGTAIALIVAQTGPDNLIGYAILTELAISMLLGVVQWVKTRRDPVNRAGLRWFILVTLTACSLFVMISSAPLTLGFTDRGLISQGLAFGFFNIMHVGLALGVLRFKVFNLDRWSYYIWLWLSGMVMIFALDVLLIRFLQDQPWVTLSTALLIAGFLYFPLRQLLLKLLLQRRSARVTGRMGEIVSVALSPTQALRAHRWEALLTDVFKPLAPPMALLDVPEHPRLRENGLSLDIPGVDDLRPMRLRYAFSGRRLFTPQDLEIASTLIQTYRLAADGRTAYERGTVLERDRISRDIHDNIGAQLLSALHSPDAGRKDDLLRDSLNDLRAIINDGFQEEYPLDSILVDLRLETVERVEAQGLHVTWQDRTAAADTLVSFEVVNGVRSILREAVSNVLRHAQASQVTVALTQSDSALRVVVEDDGIGPPADVAGGQGNGLPNIVERASQLAGHARIEARAQGGTRVSVTLPLVPAQQRERAAQ</sequence>
<dbReference type="Proteomes" id="UP000683291">
    <property type="component" value="Chromosome 1"/>
</dbReference>
<feature type="transmembrane region" description="Helical" evidence="6">
    <location>
        <begin position="112"/>
        <end position="132"/>
    </location>
</feature>
<dbReference type="PANTHER" id="PTHR24421">
    <property type="entry name" value="NITRATE/NITRITE SENSOR PROTEIN NARX-RELATED"/>
    <property type="match status" value="1"/>
</dbReference>
<dbReference type="PROSITE" id="PS50109">
    <property type="entry name" value="HIS_KIN"/>
    <property type="match status" value="1"/>
</dbReference>
<keyword evidence="7" id="KW-0732">Signal</keyword>
<feature type="domain" description="Histidine kinase" evidence="8">
    <location>
        <begin position="504"/>
        <end position="685"/>
    </location>
</feature>
<evidence type="ECO:0000256" key="2">
    <source>
        <dbReference type="ARBA" id="ARBA00012438"/>
    </source>
</evidence>
<dbReference type="InterPro" id="IPR003594">
    <property type="entry name" value="HATPase_dom"/>
</dbReference>
<evidence type="ECO:0000256" key="7">
    <source>
        <dbReference type="SAM" id="SignalP"/>
    </source>
</evidence>
<evidence type="ECO:0000259" key="8">
    <source>
        <dbReference type="PROSITE" id="PS50109"/>
    </source>
</evidence>
<organism evidence="9 10">
    <name type="scientific">Sulfitobacter albidus</name>
    <dbReference type="NCBI Taxonomy" id="2829501"/>
    <lineage>
        <taxon>Bacteria</taxon>
        <taxon>Pseudomonadati</taxon>
        <taxon>Pseudomonadota</taxon>
        <taxon>Alphaproteobacteria</taxon>
        <taxon>Rhodobacterales</taxon>
        <taxon>Roseobacteraceae</taxon>
        <taxon>Sulfitobacter</taxon>
    </lineage>
</organism>
<evidence type="ECO:0000256" key="5">
    <source>
        <dbReference type="ARBA" id="ARBA00023012"/>
    </source>
</evidence>
<dbReference type="KEGG" id="sual:KDD17_02485"/>
<dbReference type="InterPro" id="IPR050482">
    <property type="entry name" value="Sensor_HK_TwoCompSys"/>
</dbReference>
<dbReference type="Pfam" id="PF02518">
    <property type="entry name" value="HATPase_c"/>
    <property type="match status" value="1"/>
</dbReference>
<keyword evidence="6" id="KW-1133">Transmembrane helix</keyword>
<dbReference type="EMBL" id="CP073581">
    <property type="protein sequence ID" value="QUJ76941.1"/>
    <property type="molecule type" value="Genomic_DNA"/>
</dbReference>
<keyword evidence="6" id="KW-0812">Transmembrane</keyword>
<protein>
    <recommendedName>
        <fullName evidence="2">histidine kinase</fullName>
        <ecNumber evidence="2">2.7.13.3</ecNumber>
    </recommendedName>
</protein>
<accession>A0A975PN00</accession>
<evidence type="ECO:0000256" key="3">
    <source>
        <dbReference type="ARBA" id="ARBA00022679"/>
    </source>
</evidence>
<evidence type="ECO:0000256" key="6">
    <source>
        <dbReference type="SAM" id="Phobius"/>
    </source>
</evidence>
<keyword evidence="3" id="KW-0808">Transferase</keyword>
<feature type="transmembrane region" description="Helical" evidence="6">
    <location>
        <begin position="295"/>
        <end position="317"/>
    </location>
</feature>
<dbReference type="InterPro" id="IPR005467">
    <property type="entry name" value="His_kinase_dom"/>
</dbReference>
<keyword evidence="6" id="KW-0472">Membrane</keyword>
<dbReference type="CDD" id="cd16917">
    <property type="entry name" value="HATPase_UhpB-NarQ-NarX-like"/>
    <property type="match status" value="1"/>
</dbReference>
<feature type="transmembrane region" description="Helical" evidence="6">
    <location>
        <begin position="139"/>
        <end position="161"/>
    </location>
</feature>
<feature type="transmembrane region" description="Helical" evidence="6">
    <location>
        <begin position="329"/>
        <end position="351"/>
    </location>
</feature>